<evidence type="ECO:0000313" key="1">
    <source>
        <dbReference type="EMBL" id="GAA3956116.1"/>
    </source>
</evidence>
<evidence type="ECO:0000313" key="2">
    <source>
        <dbReference type="Proteomes" id="UP001501081"/>
    </source>
</evidence>
<comment type="caution">
    <text evidence="1">The sequence shown here is derived from an EMBL/GenBank/DDBJ whole genome shotgun (WGS) entry which is preliminary data.</text>
</comment>
<protein>
    <recommendedName>
        <fullName evidence="3">Cation/H+ exchanger domain-containing protein</fullName>
    </recommendedName>
</protein>
<sequence length="146" mass="16153">MFSLPLLHYWVAEQLHSSGVWAVVAGDLSLSTKRVVFLNSTSRIKTYSVWESFVFILNDIVFLIMGLEAPEVVGGLRLEGISLSTTIGYRVLVTAILICAQMISSYVVMIAPPAPKSDIHQFCSHFAYTPGAGTYPTLVHHQRQII</sequence>
<accession>A0ABP7NXE3</accession>
<name>A0ABP7NXE3_9SPHI</name>
<keyword evidence="2" id="KW-1185">Reference proteome</keyword>
<dbReference type="Proteomes" id="UP001501081">
    <property type="component" value="Unassembled WGS sequence"/>
</dbReference>
<reference evidence="2" key="1">
    <citation type="journal article" date="2019" name="Int. J. Syst. Evol. Microbiol.">
        <title>The Global Catalogue of Microorganisms (GCM) 10K type strain sequencing project: providing services to taxonomists for standard genome sequencing and annotation.</title>
        <authorList>
            <consortium name="The Broad Institute Genomics Platform"/>
            <consortium name="The Broad Institute Genome Sequencing Center for Infectious Disease"/>
            <person name="Wu L."/>
            <person name="Ma J."/>
        </authorList>
    </citation>
    <scope>NUCLEOTIDE SEQUENCE [LARGE SCALE GENOMIC DNA]</scope>
    <source>
        <strain evidence="2">JCM 17338</strain>
    </source>
</reference>
<gene>
    <name evidence="1" type="ORF">GCM10022246_07640</name>
</gene>
<dbReference type="EMBL" id="BAABAK010000003">
    <property type="protein sequence ID" value="GAA3956116.1"/>
    <property type="molecule type" value="Genomic_DNA"/>
</dbReference>
<proteinExistence type="predicted"/>
<organism evidence="1 2">
    <name type="scientific">Pedobacter ginsengiterrae</name>
    <dbReference type="NCBI Taxonomy" id="871696"/>
    <lineage>
        <taxon>Bacteria</taxon>
        <taxon>Pseudomonadati</taxon>
        <taxon>Bacteroidota</taxon>
        <taxon>Sphingobacteriia</taxon>
        <taxon>Sphingobacteriales</taxon>
        <taxon>Sphingobacteriaceae</taxon>
        <taxon>Pedobacter</taxon>
    </lineage>
</organism>
<evidence type="ECO:0008006" key="3">
    <source>
        <dbReference type="Google" id="ProtNLM"/>
    </source>
</evidence>